<dbReference type="Proteomes" id="UP001454036">
    <property type="component" value="Unassembled WGS sequence"/>
</dbReference>
<evidence type="ECO:0000256" key="3">
    <source>
        <dbReference type="ARBA" id="ARBA00023015"/>
    </source>
</evidence>
<name>A0AAV3PJY1_LITER</name>
<evidence type="ECO:0000259" key="8">
    <source>
        <dbReference type="PROSITE" id="PS51754"/>
    </source>
</evidence>
<feature type="compositionally biased region" description="Low complexity" evidence="7">
    <location>
        <begin position="175"/>
        <end position="184"/>
    </location>
</feature>
<proteinExistence type="predicted"/>
<keyword evidence="5 6" id="KW-0539">Nucleus</keyword>
<feature type="domain" description="OVATE" evidence="8">
    <location>
        <begin position="221"/>
        <end position="280"/>
    </location>
</feature>
<dbReference type="EMBL" id="BAABME010017938">
    <property type="protein sequence ID" value="GAA0151959.1"/>
    <property type="molecule type" value="Genomic_DNA"/>
</dbReference>
<comment type="caution">
    <text evidence="9">The sequence shown here is derived from an EMBL/GenBank/DDBJ whole genome shotgun (WGS) entry which is preliminary data.</text>
</comment>
<accession>A0AAV3PJY1</accession>
<evidence type="ECO:0000256" key="4">
    <source>
        <dbReference type="ARBA" id="ARBA00023163"/>
    </source>
</evidence>
<evidence type="ECO:0000256" key="5">
    <source>
        <dbReference type="ARBA" id="ARBA00023242"/>
    </source>
</evidence>
<evidence type="ECO:0000256" key="7">
    <source>
        <dbReference type="SAM" id="MobiDB-lite"/>
    </source>
</evidence>
<protein>
    <recommendedName>
        <fullName evidence="6">Transcription repressor</fullName>
    </recommendedName>
    <alternativeName>
        <fullName evidence="6">Ovate family protein</fullName>
    </alternativeName>
</protein>
<feature type="region of interest" description="Disordered" evidence="7">
    <location>
        <begin position="100"/>
        <end position="210"/>
    </location>
</feature>
<dbReference type="Pfam" id="PF04844">
    <property type="entry name" value="Ovate"/>
    <property type="match status" value="1"/>
</dbReference>
<dbReference type="NCBIfam" id="TIGR01568">
    <property type="entry name" value="A_thal_3678"/>
    <property type="match status" value="1"/>
</dbReference>
<feature type="compositionally biased region" description="Basic residues" evidence="7">
    <location>
        <begin position="189"/>
        <end position="198"/>
    </location>
</feature>
<dbReference type="PROSITE" id="PS51754">
    <property type="entry name" value="OVATE"/>
    <property type="match status" value="1"/>
</dbReference>
<dbReference type="InterPro" id="IPR038933">
    <property type="entry name" value="Ovate"/>
</dbReference>
<keyword evidence="10" id="KW-1185">Reference proteome</keyword>
<evidence type="ECO:0000256" key="6">
    <source>
        <dbReference type="RuleBase" id="RU367028"/>
    </source>
</evidence>
<dbReference type="AlphaFoldDB" id="A0AAV3PJY1"/>
<evidence type="ECO:0000256" key="1">
    <source>
        <dbReference type="ARBA" id="ARBA00004123"/>
    </source>
</evidence>
<keyword evidence="3 6" id="KW-0805">Transcription regulation</keyword>
<feature type="compositionally biased region" description="Basic residues" evidence="7">
    <location>
        <begin position="119"/>
        <end position="136"/>
    </location>
</feature>
<sequence length="286" mass="33329">MEPSSNRFKLRISNMFRSSFGSCKSKNINDVALVENPSQHHQLIELLSPKKPIRPFPPICKETPQTEETYIIKKSLLPRSKISEQTDLLVSETNFNGKKFPPISPLNSNYTFQESHTKLKEKKAKKPKSRKPRPRKKPNDFIDFPGFNYNGLFSSDEEEEKKQKEDEDDKTTLFSSRSLSSDSSESFRRRNQKRRGAKKQIQEKGGRTMPLQGRVKGSFAVVKRSSDPYNDFRTSMVEMIVEKQIFNSEDLERMLQCFLSLNSHHHHRIIIEVFMEIWEALFSSYS</sequence>
<keyword evidence="2 6" id="KW-0678">Repressor</keyword>
<gene>
    <name evidence="9" type="ORF">LIER_37392</name>
</gene>
<evidence type="ECO:0000256" key="2">
    <source>
        <dbReference type="ARBA" id="ARBA00022491"/>
    </source>
</evidence>
<comment type="subcellular location">
    <subcellularLocation>
        <location evidence="1 6">Nucleus</location>
    </subcellularLocation>
</comment>
<dbReference type="InterPro" id="IPR006458">
    <property type="entry name" value="Ovate_C"/>
</dbReference>
<dbReference type="PANTHER" id="PTHR33057">
    <property type="entry name" value="TRANSCRIPTION REPRESSOR OFP7-RELATED"/>
    <property type="match status" value="1"/>
</dbReference>
<organism evidence="9 10">
    <name type="scientific">Lithospermum erythrorhizon</name>
    <name type="common">Purple gromwell</name>
    <name type="synonym">Lithospermum officinale var. erythrorhizon</name>
    <dbReference type="NCBI Taxonomy" id="34254"/>
    <lineage>
        <taxon>Eukaryota</taxon>
        <taxon>Viridiplantae</taxon>
        <taxon>Streptophyta</taxon>
        <taxon>Embryophyta</taxon>
        <taxon>Tracheophyta</taxon>
        <taxon>Spermatophyta</taxon>
        <taxon>Magnoliopsida</taxon>
        <taxon>eudicotyledons</taxon>
        <taxon>Gunneridae</taxon>
        <taxon>Pentapetalae</taxon>
        <taxon>asterids</taxon>
        <taxon>lamiids</taxon>
        <taxon>Boraginales</taxon>
        <taxon>Boraginaceae</taxon>
        <taxon>Boraginoideae</taxon>
        <taxon>Lithospermeae</taxon>
        <taxon>Lithospermum</taxon>
    </lineage>
</organism>
<keyword evidence="4 6" id="KW-0804">Transcription</keyword>
<feature type="compositionally biased region" description="Polar residues" evidence="7">
    <location>
        <begin position="105"/>
        <end position="114"/>
    </location>
</feature>
<evidence type="ECO:0000313" key="9">
    <source>
        <dbReference type="EMBL" id="GAA0151959.1"/>
    </source>
</evidence>
<dbReference type="GO" id="GO:0045892">
    <property type="term" value="P:negative regulation of DNA-templated transcription"/>
    <property type="evidence" value="ECO:0007669"/>
    <property type="project" value="UniProtKB-UniRule"/>
</dbReference>
<dbReference type="GO" id="GO:0005634">
    <property type="term" value="C:nucleus"/>
    <property type="evidence" value="ECO:0007669"/>
    <property type="project" value="UniProtKB-SubCell"/>
</dbReference>
<evidence type="ECO:0000313" key="10">
    <source>
        <dbReference type="Proteomes" id="UP001454036"/>
    </source>
</evidence>
<comment type="function">
    <text evidence="6">Transcriptional repressor that regulates multiple aspects of plant growth and development.</text>
</comment>
<reference evidence="9 10" key="1">
    <citation type="submission" date="2024-01" db="EMBL/GenBank/DDBJ databases">
        <title>The complete chloroplast genome sequence of Lithospermum erythrorhizon: insights into the phylogenetic relationship among Boraginaceae species and the maternal lineages of purple gromwells.</title>
        <authorList>
            <person name="Okada T."/>
            <person name="Watanabe K."/>
        </authorList>
    </citation>
    <scope>NUCLEOTIDE SEQUENCE [LARGE SCALE GENOMIC DNA]</scope>
</reference>
<dbReference type="PANTHER" id="PTHR33057:SF17">
    <property type="entry name" value="TRANSCRIPTION REPRESSOR OFP8"/>
    <property type="match status" value="1"/>
</dbReference>